<gene>
    <name evidence="2" type="ORF">SAMN05216431_10568</name>
</gene>
<accession>A0ABY1AB73</accession>
<dbReference type="SUPFAM" id="SSF52799">
    <property type="entry name" value="(Phosphotyrosine protein) phosphatases II"/>
    <property type="match status" value="1"/>
</dbReference>
<dbReference type="PANTHER" id="PTHR31126">
    <property type="entry name" value="TYROSINE-PROTEIN PHOSPHATASE"/>
    <property type="match status" value="1"/>
</dbReference>
<dbReference type="InterPro" id="IPR026893">
    <property type="entry name" value="Tyr/Ser_Pase_IphP-type"/>
</dbReference>
<evidence type="ECO:0000313" key="2">
    <source>
        <dbReference type="EMBL" id="SEM61382.1"/>
    </source>
</evidence>
<reference evidence="2 3" key="1">
    <citation type="submission" date="2016-10" db="EMBL/GenBank/DDBJ databases">
        <authorList>
            <person name="Varghese N."/>
            <person name="Submissions S."/>
        </authorList>
    </citation>
    <scope>NUCLEOTIDE SEQUENCE [LARGE SCALE GENOMIC DNA]</scope>
    <source>
        <strain evidence="2 3">WC1T17</strain>
    </source>
</reference>
<dbReference type="PANTHER" id="PTHR31126:SF1">
    <property type="entry name" value="TYROSINE SPECIFIC PROTEIN PHOSPHATASES DOMAIN-CONTAINING PROTEIN"/>
    <property type="match status" value="1"/>
</dbReference>
<dbReference type="EMBL" id="FOCC01000005">
    <property type="protein sequence ID" value="SEM61382.1"/>
    <property type="molecule type" value="Genomic_DNA"/>
</dbReference>
<dbReference type="Pfam" id="PF13350">
    <property type="entry name" value="Y_phosphatase3"/>
    <property type="match status" value="1"/>
</dbReference>
<comment type="caution">
    <text evidence="2">The sequence shown here is derived from an EMBL/GenBank/DDBJ whole genome shotgun (WGS) entry which is preliminary data.</text>
</comment>
<evidence type="ECO:0000256" key="1">
    <source>
        <dbReference type="ARBA" id="ARBA00009580"/>
    </source>
</evidence>
<dbReference type="PROSITE" id="PS00383">
    <property type="entry name" value="TYR_PHOSPHATASE_1"/>
    <property type="match status" value="1"/>
</dbReference>
<dbReference type="InterPro" id="IPR029021">
    <property type="entry name" value="Prot-tyrosine_phosphatase-like"/>
</dbReference>
<proteinExistence type="inferred from homology"/>
<name>A0ABY1AB73_9LACO</name>
<dbReference type="Gene3D" id="3.90.190.10">
    <property type="entry name" value="Protein tyrosine phosphatase superfamily"/>
    <property type="match status" value="1"/>
</dbReference>
<dbReference type="Proteomes" id="UP000182089">
    <property type="component" value="Unassembled WGS sequence"/>
</dbReference>
<protein>
    <submittedName>
        <fullName evidence="2">Protein tyrosine phosphatase</fullName>
    </submittedName>
</protein>
<comment type="similarity">
    <text evidence="1">Belongs to the protein-tyrosine phosphatase family.</text>
</comment>
<sequence>MKRFLELEKGVNFRELGGYETAKHQRTKAKKILRCGSMAYLTESDLVFLEDYGVRYVVDLRSDSEQEYAKDRVPKQAQYLSDSVYPMECPLIKALGVVNYLKIVKDGLDFACESYLKMLVDPHANRAYRKLFWTLLENDHDKQSVVFHCVAGKDRTGIGAILLLKLLGVRDQDILQDFMLTNLFFADNTSVEEQNKLIEASNGDALAQKLNAYLGVRKEHFAFIMQVLDLLGGIDAYAAKYLQLTPDQIQKLKELYLEDVAIADAE</sequence>
<evidence type="ECO:0000313" key="3">
    <source>
        <dbReference type="Proteomes" id="UP000182089"/>
    </source>
</evidence>
<dbReference type="InterPro" id="IPR016130">
    <property type="entry name" value="Tyr_Pase_AS"/>
</dbReference>
<organism evidence="2 3">
    <name type="scientific">Ligilactobacillus ruminis</name>
    <dbReference type="NCBI Taxonomy" id="1623"/>
    <lineage>
        <taxon>Bacteria</taxon>
        <taxon>Bacillati</taxon>
        <taxon>Bacillota</taxon>
        <taxon>Bacilli</taxon>
        <taxon>Lactobacillales</taxon>
        <taxon>Lactobacillaceae</taxon>
        <taxon>Ligilactobacillus</taxon>
    </lineage>
</organism>